<organism evidence="1 2">
    <name type="scientific">Pistacia atlantica</name>
    <dbReference type="NCBI Taxonomy" id="434234"/>
    <lineage>
        <taxon>Eukaryota</taxon>
        <taxon>Viridiplantae</taxon>
        <taxon>Streptophyta</taxon>
        <taxon>Embryophyta</taxon>
        <taxon>Tracheophyta</taxon>
        <taxon>Spermatophyta</taxon>
        <taxon>Magnoliopsida</taxon>
        <taxon>eudicotyledons</taxon>
        <taxon>Gunneridae</taxon>
        <taxon>Pentapetalae</taxon>
        <taxon>rosids</taxon>
        <taxon>malvids</taxon>
        <taxon>Sapindales</taxon>
        <taxon>Anacardiaceae</taxon>
        <taxon>Pistacia</taxon>
    </lineage>
</organism>
<name>A0ACC0ZZI2_9ROSI</name>
<accession>A0ACC0ZZI2</accession>
<dbReference type="Proteomes" id="UP001164250">
    <property type="component" value="Chromosome 13"/>
</dbReference>
<evidence type="ECO:0000313" key="1">
    <source>
        <dbReference type="EMBL" id="KAJ0079447.1"/>
    </source>
</evidence>
<evidence type="ECO:0000313" key="2">
    <source>
        <dbReference type="Proteomes" id="UP001164250"/>
    </source>
</evidence>
<protein>
    <submittedName>
        <fullName evidence="1">Uncharacterized protein</fullName>
    </submittedName>
</protein>
<comment type="caution">
    <text evidence="1">The sequence shown here is derived from an EMBL/GenBank/DDBJ whole genome shotgun (WGS) entry which is preliminary data.</text>
</comment>
<keyword evidence="2" id="KW-1185">Reference proteome</keyword>
<reference evidence="2" key="1">
    <citation type="journal article" date="2023" name="G3 (Bethesda)">
        <title>Genome assembly and association tests identify interacting loci associated with vigor, precocity, and sex in interspecific pistachio rootstocks.</title>
        <authorList>
            <person name="Palmer W."/>
            <person name="Jacygrad E."/>
            <person name="Sagayaradj S."/>
            <person name="Cavanaugh K."/>
            <person name="Han R."/>
            <person name="Bertier L."/>
            <person name="Beede B."/>
            <person name="Kafkas S."/>
            <person name="Golino D."/>
            <person name="Preece J."/>
            <person name="Michelmore R."/>
        </authorList>
    </citation>
    <scope>NUCLEOTIDE SEQUENCE [LARGE SCALE GENOMIC DNA]</scope>
</reference>
<sequence>MAVEAEASAQIDPKMVGHSFVEQYYKILHQIPDQVHRFYQESSFLSRPRGTDGVMVSTTTLKGISEQIDVLDYQNYLTEIVTVDAQGSYGGGVTVLVTGYLIGKDSDERKFAQSFFLAPQENGFFVLNDVFRYVDEKQPLGMPISITINDVETATSHPEPTEVPNHSSVSEDTQEELATDTVQNGKASAPEQQKADNNVVNHTVQTVSIGTDLPKNAQNGPGTSSPRAIKNSTIQTAPKTDSTKTQSKTHSPQTLQNNVEAVIGNVSPRGTVQNGIQIVTETDSPRTTVQDDGSKKSFASIVNKLKDNSAPFQVRVPPPTSKLSQGAATSKTSPRISSIIQPSAKTASIFVANLPLDVTIDQVRQVFAKFGPIKANGVRVRTNQLRPNCFSFVEFESANSVQNALKVIVNSNNERKPQGIGTVGCVGINSPRAQLNNEVGRVQSKANQKQAGKTTNSAQQNKATRKPKQ</sequence>
<dbReference type="EMBL" id="CM047909">
    <property type="protein sequence ID" value="KAJ0079447.1"/>
    <property type="molecule type" value="Genomic_DNA"/>
</dbReference>
<proteinExistence type="predicted"/>
<gene>
    <name evidence="1" type="ORF">Patl1_23980</name>
</gene>